<reference evidence="1" key="1">
    <citation type="submission" date="2021-02" db="EMBL/GenBank/DDBJ databases">
        <authorList>
            <person name="Bekaert M."/>
        </authorList>
    </citation>
    <scope>NUCLEOTIDE SEQUENCE</scope>
    <source>
        <strain evidence="1">IoA-00</strain>
    </source>
</reference>
<evidence type="ECO:0000313" key="1">
    <source>
        <dbReference type="EMBL" id="CAF2919276.1"/>
    </source>
</evidence>
<protein>
    <submittedName>
        <fullName evidence="1">(salmon louse) hypothetical protein</fullName>
    </submittedName>
</protein>
<accession>A0A7R8H798</accession>
<dbReference type="Proteomes" id="UP000675881">
    <property type="component" value="Chromosome 4"/>
</dbReference>
<name>A0A7R8H798_LEPSM</name>
<dbReference type="AlphaFoldDB" id="A0A7R8H798"/>
<evidence type="ECO:0000313" key="2">
    <source>
        <dbReference type="Proteomes" id="UP000675881"/>
    </source>
</evidence>
<organism evidence="1 2">
    <name type="scientific">Lepeophtheirus salmonis</name>
    <name type="common">Salmon louse</name>
    <name type="synonym">Caligus salmonis</name>
    <dbReference type="NCBI Taxonomy" id="72036"/>
    <lineage>
        <taxon>Eukaryota</taxon>
        <taxon>Metazoa</taxon>
        <taxon>Ecdysozoa</taxon>
        <taxon>Arthropoda</taxon>
        <taxon>Crustacea</taxon>
        <taxon>Multicrustacea</taxon>
        <taxon>Hexanauplia</taxon>
        <taxon>Copepoda</taxon>
        <taxon>Siphonostomatoida</taxon>
        <taxon>Caligidae</taxon>
        <taxon>Lepeophtheirus</taxon>
    </lineage>
</organism>
<dbReference type="EMBL" id="HG994583">
    <property type="protein sequence ID" value="CAF2919276.1"/>
    <property type="molecule type" value="Genomic_DNA"/>
</dbReference>
<keyword evidence="2" id="KW-1185">Reference proteome</keyword>
<proteinExistence type="predicted"/>
<sequence>MTYSDIGVNDVSPPRIIHELTSQFVNGCGKDLKEWIRSGEGSLQKNLISFFKTLRQAIMTCGSCDSSFSESYSSCALHSQHADSLLRPITSFDFNPTIQFQSPST</sequence>
<gene>
    <name evidence="1" type="ORF">LSAA_8965</name>
</gene>